<organism evidence="2 3">
    <name type="scientific">Falsirhodobacter algicola</name>
    <dbReference type="NCBI Taxonomy" id="2692330"/>
    <lineage>
        <taxon>Bacteria</taxon>
        <taxon>Pseudomonadati</taxon>
        <taxon>Pseudomonadota</taxon>
        <taxon>Alphaproteobacteria</taxon>
        <taxon>Rhodobacterales</taxon>
        <taxon>Paracoccaceae</taxon>
        <taxon>Falsirhodobacter</taxon>
    </lineage>
</organism>
<gene>
    <name evidence="2" type="ORF">GR316_09850</name>
</gene>
<evidence type="ECO:0000313" key="2">
    <source>
        <dbReference type="EMBL" id="QUS36537.1"/>
    </source>
</evidence>
<dbReference type="KEGG" id="fap:GR316_09850"/>
<sequence length="68" mass="7400">MDGVSTRAMLILGCVTAIAFLVIASILLGGLLPQVDRRRRRWLLWARAGMQALAAAVVLLIAWLVRTA</sequence>
<name>A0A8J8SLJ2_9RHOB</name>
<dbReference type="EMBL" id="CP047289">
    <property type="protein sequence ID" value="QUS36537.1"/>
    <property type="molecule type" value="Genomic_DNA"/>
</dbReference>
<evidence type="ECO:0000313" key="3">
    <source>
        <dbReference type="Proteomes" id="UP000679284"/>
    </source>
</evidence>
<protein>
    <recommendedName>
        <fullName evidence="4">HIG1 domain-containing protein</fullName>
    </recommendedName>
</protein>
<reference evidence="2" key="1">
    <citation type="submission" date="2020-01" db="EMBL/GenBank/DDBJ databases">
        <authorList>
            <person name="Yang Y."/>
            <person name="Kwon Y.M."/>
        </authorList>
    </citation>
    <scope>NUCLEOTIDE SEQUENCE</scope>
    <source>
        <strain evidence="2">PG104</strain>
    </source>
</reference>
<keyword evidence="3" id="KW-1185">Reference proteome</keyword>
<dbReference type="Proteomes" id="UP000679284">
    <property type="component" value="Chromosome"/>
</dbReference>
<dbReference type="AlphaFoldDB" id="A0A8J8SLJ2"/>
<feature type="transmembrane region" description="Helical" evidence="1">
    <location>
        <begin position="6"/>
        <end position="32"/>
    </location>
</feature>
<evidence type="ECO:0008006" key="4">
    <source>
        <dbReference type="Google" id="ProtNLM"/>
    </source>
</evidence>
<dbReference type="RefSeq" id="WP_211783760.1">
    <property type="nucleotide sequence ID" value="NZ_CP047289.1"/>
</dbReference>
<accession>A0A8J8SLJ2</accession>
<keyword evidence="1" id="KW-1133">Transmembrane helix</keyword>
<feature type="transmembrane region" description="Helical" evidence="1">
    <location>
        <begin position="44"/>
        <end position="65"/>
    </location>
</feature>
<evidence type="ECO:0000256" key="1">
    <source>
        <dbReference type="SAM" id="Phobius"/>
    </source>
</evidence>
<proteinExistence type="predicted"/>
<keyword evidence="1" id="KW-0812">Transmembrane</keyword>
<keyword evidence="1" id="KW-0472">Membrane</keyword>